<organism evidence="8 9">
    <name type="scientific">Nocardioides vastitatis</name>
    <dbReference type="NCBI Taxonomy" id="2568655"/>
    <lineage>
        <taxon>Bacteria</taxon>
        <taxon>Bacillati</taxon>
        <taxon>Actinomycetota</taxon>
        <taxon>Actinomycetes</taxon>
        <taxon>Propionibacteriales</taxon>
        <taxon>Nocardioidaceae</taxon>
        <taxon>Nocardioides</taxon>
    </lineage>
</organism>
<protein>
    <submittedName>
        <fullName evidence="8">Glutamate ABC transporter substrate-binding protein</fullName>
    </submittedName>
</protein>
<evidence type="ECO:0000256" key="3">
    <source>
        <dbReference type="ARBA" id="ARBA00022729"/>
    </source>
</evidence>
<keyword evidence="3 6" id="KW-0732">Signal</keyword>
<dbReference type="PANTHER" id="PTHR30085">
    <property type="entry name" value="AMINO ACID ABC TRANSPORTER PERMEASE"/>
    <property type="match status" value="1"/>
</dbReference>
<dbReference type="SUPFAM" id="SSF53850">
    <property type="entry name" value="Periplasmic binding protein-like II"/>
    <property type="match status" value="1"/>
</dbReference>
<evidence type="ECO:0000313" key="9">
    <source>
        <dbReference type="Proteomes" id="UP001596072"/>
    </source>
</evidence>
<dbReference type="InterPro" id="IPR051455">
    <property type="entry name" value="Bact_solute-bind_prot3"/>
</dbReference>
<keyword evidence="2" id="KW-0813">Transport</keyword>
<accession>A0ABW0ZM26</accession>
<dbReference type="PANTHER" id="PTHR30085:SF6">
    <property type="entry name" value="ABC TRANSPORTER GLUTAMINE-BINDING PROTEIN GLNH"/>
    <property type="match status" value="1"/>
</dbReference>
<dbReference type="SMART" id="SM00062">
    <property type="entry name" value="PBPb"/>
    <property type="match status" value="1"/>
</dbReference>
<feature type="domain" description="Solute-binding protein family 3/N-terminal" evidence="7">
    <location>
        <begin position="79"/>
        <end position="301"/>
    </location>
</feature>
<dbReference type="Pfam" id="PF00497">
    <property type="entry name" value="SBP_bac_3"/>
    <property type="match status" value="1"/>
</dbReference>
<sequence>MSRDLRSARRSVATAVLAAALLVLSACGYDATPLPEPEASSEPSPAAPASCTTTAADLRSYAPSREGGDAVDRIRKAGVLRVGVSADTLLMGARNPETNRIEGFDIDIAQRIAKELGVSLQVRVINAAERIELLESGAIDIVARNMTINCARWEQIAFSAEYYHAGQKVLLRKDLAKGYRGPQDLAEVKVCAPTGTTSIDNIRKAQPAAVAVTAANHTGCMVKFQQGEVDAITGDDTVLAGLAAQDELYARVPQQEAFTPEPYGIGAKAENVDLVRFVNDVLEEMRRDGSWQVSYDKWLRPYLGAATPPAPAYGR</sequence>
<evidence type="ECO:0000256" key="4">
    <source>
        <dbReference type="RuleBase" id="RU003744"/>
    </source>
</evidence>
<dbReference type="EMBL" id="JBHSNS010000005">
    <property type="protein sequence ID" value="MFC5729685.1"/>
    <property type="molecule type" value="Genomic_DNA"/>
</dbReference>
<evidence type="ECO:0000259" key="7">
    <source>
        <dbReference type="SMART" id="SM00062"/>
    </source>
</evidence>
<gene>
    <name evidence="8" type="ORF">ACFPQB_12215</name>
</gene>
<name>A0ABW0ZM26_9ACTN</name>
<dbReference type="PROSITE" id="PS51257">
    <property type="entry name" value="PROKAR_LIPOPROTEIN"/>
    <property type="match status" value="1"/>
</dbReference>
<keyword evidence="9" id="KW-1185">Reference proteome</keyword>
<feature type="chain" id="PRO_5045063318" evidence="6">
    <location>
        <begin position="29"/>
        <end position="315"/>
    </location>
</feature>
<dbReference type="RefSeq" id="WP_136432038.1">
    <property type="nucleotide sequence ID" value="NZ_JBHSNS010000005.1"/>
</dbReference>
<comment type="similarity">
    <text evidence="1 4">Belongs to the bacterial solute-binding protein 3 family.</text>
</comment>
<proteinExistence type="inferred from homology"/>
<evidence type="ECO:0000313" key="8">
    <source>
        <dbReference type="EMBL" id="MFC5729685.1"/>
    </source>
</evidence>
<evidence type="ECO:0000256" key="5">
    <source>
        <dbReference type="SAM" id="MobiDB-lite"/>
    </source>
</evidence>
<dbReference type="Gene3D" id="3.40.190.10">
    <property type="entry name" value="Periplasmic binding protein-like II"/>
    <property type="match status" value="2"/>
</dbReference>
<evidence type="ECO:0000256" key="1">
    <source>
        <dbReference type="ARBA" id="ARBA00010333"/>
    </source>
</evidence>
<feature type="signal peptide" evidence="6">
    <location>
        <begin position="1"/>
        <end position="28"/>
    </location>
</feature>
<evidence type="ECO:0000256" key="6">
    <source>
        <dbReference type="SAM" id="SignalP"/>
    </source>
</evidence>
<dbReference type="CDD" id="cd13690">
    <property type="entry name" value="PBP2_GluB"/>
    <property type="match status" value="1"/>
</dbReference>
<dbReference type="InterPro" id="IPR001638">
    <property type="entry name" value="Solute-binding_3/MltF_N"/>
</dbReference>
<evidence type="ECO:0000256" key="2">
    <source>
        <dbReference type="ARBA" id="ARBA00022448"/>
    </source>
</evidence>
<dbReference type="Proteomes" id="UP001596072">
    <property type="component" value="Unassembled WGS sequence"/>
</dbReference>
<dbReference type="InterPro" id="IPR018313">
    <property type="entry name" value="SBP_3_CS"/>
</dbReference>
<feature type="region of interest" description="Disordered" evidence="5">
    <location>
        <begin position="33"/>
        <end position="52"/>
    </location>
</feature>
<comment type="caution">
    <text evidence="8">The sequence shown here is derived from an EMBL/GenBank/DDBJ whole genome shotgun (WGS) entry which is preliminary data.</text>
</comment>
<dbReference type="PROSITE" id="PS01039">
    <property type="entry name" value="SBP_BACTERIAL_3"/>
    <property type="match status" value="1"/>
</dbReference>
<reference evidence="9" key="1">
    <citation type="journal article" date="2019" name="Int. J. Syst. Evol. Microbiol.">
        <title>The Global Catalogue of Microorganisms (GCM) 10K type strain sequencing project: providing services to taxonomists for standard genome sequencing and annotation.</title>
        <authorList>
            <consortium name="The Broad Institute Genomics Platform"/>
            <consortium name="The Broad Institute Genome Sequencing Center for Infectious Disease"/>
            <person name="Wu L."/>
            <person name="Ma J."/>
        </authorList>
    </citation>
    <scope>NUCLEOTIDE SEQUENCE [LARGE SCALE GENOMIC DNA]</scope>
    <source>
        <strain evidence="9">YIM 94188</strain>
    </source>
</reference>